<evidence type="ECO:0000313" key="4">
    <source>
        <dbReference type="Proteomes" id="UP001071110"/>
    </source>
</evidence>
<name>A0A9Q4NS04_9CORY</name>
<protein>
    <recommendedName>
        <fullName evidence="5">Secreted protein</fullName>
    </recommendedName>
</protein>
<evidence type="ECO:0000256" key="2">
    <source>
        <dbReference type="SAM" id="SignalP"/>
    </source>
</evidence>
<dbReference type="AlphaFoldDB" id="A0A9Q4NS04"/>
<feature type="compositionally biased region" description="Basic and acidic residues" evidence="1">
    <location>
        <begin position="236"/>
        <end position="269"/>
    </location>
</feature>
<dbReference type="RefSeq" id="WP_269028067.1">
    <property type="nucleotide sequence ID" value="NZ_BAABDP010000004.1"/>
</dbReference>
<comment type="caution">
    <text evidence="3">The sequence shown here is derived from an EMBL/GenBank/DDBJ whole genome shotgun (WGS) entry which is preliminary data.</text>
</comment>
<accession>A0A9Q4NS04</accession>
<feature type="signal peptide" evidence="2">
    <location>
        <begin position="1"/>
        <end position="27"/>
    </location>
</feature>
<feature type="region of interest" description="Disordered" evidence="1">
    <location>
        <begin position="219"/>
        <end position="332"/>
    </location>
</feature>
<proteinExistence type="predicted"/>
<keyword evidence="4" id="KW-1185">Reference proteome</keyword>
<keyword evidence="2" id="KW-0732">Signal</keyword>
<evidence type="ECO:0000313" key="3">
    <source>
        <dbReference type="EMBL" id="MCZ2221423.1"/>
    </source>
</evidence>
<dbReference type="EMBL" id="JANRML010000011">
    <property type="protein sequence ID" value="MCZ2221423.1"/>
    <property type="molecule type" value="Genomic_DNA"/>
</dbReference>
<feature type="compositionally biased region" description="Basic and acidic residues" evidence="1">
    <location>
        <begin position="282"/>
        <end position="304"/>
    </location>
</feature>
<feature type="chain" id="PRO_5040270868" description="Secreted protein" evidence="2">
    <location>
        <begin position="28"/>
        <end position="489"/>
    </location>
</feature>
<evidence type="ECO:0008006" key="5">
    <source>
        <dbReference type="Google" id="ProtNLM"/>
    </source>
</evidence>
<feature type="compositionally biased region" description="Basic and acidic residues" evidence="1">
    <location>
        <begin position="311"/>
        <end position="332"/>
    </location>
</feature>
<evidence type="ECO:0000256" key="1">
    <source>
        <dbReference type="SAM" id="MobiDB-lite"/>
    </source>
</evidence>
<dbReference type="Proteomes" id="UP001071110">
    <property type="component" value="Unassembled WGS sequence"/>
</dbReference>
<reference evidence="3" key="1">
    <citation type="submission" date="2022-08" db="EMBL/GenBank/DDBJ databases">
        <title>Corynebacterium sp. nov., isolated from clinical breast specimens.</title>
        <authorList>
            <person name="Zhang T."/>
        </authorList>
    </citation>
    <scope>NUCLEOTIDE SEQUENCE</scope>
    <source>
        <strain evidence="3">CCUG 57942</strain>
    </source>
</reference>
<gene>
    <name evidence="3" type="ORF">NUW87_08560</name>
</gene>
<organism evidence="3 4">
    <name type="scientific">Corynebacterium pilbarense</name>
    <dbReference type="NCBI Taxonomy" id="1288393"/>
    <lineage>
        <taxon>Bacteria</taxon>
        <taxon>Bacillati</taxon>
        <taxon>Actinomycetota</taxon>
        <taxon>Actinomycetes</taxon>
        <taxon>Mycobacteriales</taxon>
        <taxon>Corynebacteriaceae</taxon>
        <taxon>Corynebacterium</taxon>
    </lineage>
</organism>
<sequence>MTRKTRRITTALLGTLMAGAAIAPANATTLEESAPETPANNDKLPIVHTYRGSDHLKANVLNPRPVCNSTEDYRTVVYKVKDNFLPVGTISTTNLSDEAIPLQQDLSRTQTVSASVNGSKTETLDLGGSGSKKGIEGNIGYSLAKSLGWDVSAELSWNVGQTVGPYDVPAGNTGEATYGFRTVTMTGTQQRCLPNGTWATPTAWVANMPVKNEVRVKNFDTPADSWAPNKGAQTTEVKDEPNAEYDKDVDALNKGDNIDDVEKVDDNKTADVSNEDVNLATENEKAAKEEAEKAEGTTEDKADGAIEVDAVSDKKEESTDESNKDDAEKAEHDLDLEPYFTVSSAKAKGFAGSTALRVKNVGNERYWGEFPAVTFRVAVHTEDGPEGVDRLITTTTREGGYARDLGWDEDEQARIFEVTLSNPINPGEEADLVSFSFGDGDTKEGRLTNYITVTQTGRLDGDDSEYNDQDVDSRDVTLDDFGRENEGIF</sequence>